<evidence type="ECO:0008006" key="3">
    <source>
        <dbReference type="Google" id="ProtNLM"/>
    </source>
</evidence>
<evidence type="ECO:0000313" key="1">
    <source>
        <dbReference type="EMBL" id="BCT76204.1"/>
    </source>
</evidence>
<reference evidence="1 2" key="1">
    <citation type="journal article" date="2021" name="J. Biosci. Bioeng.">
        <title>Identification and characterization of a chc gene cluster responsible for the aromatization pathway of cyclohexanecarboxylate degradation in Sinomonas cyclohexanicum ATCC 51369.</title>
        <authorList>
            <person name="Yamamoto T."/>
            <person name="Hasegawa Y."/>
            <person name="Lau P.C.K."/>
            <person name="Iwaki H."/>
        </authorList>
    </citation>
    <scope>NUCLEOTIDE SEQUENCE [LARGE SCALE GENOMIC DNA]</scope>
    <source>
        <strain evidence="1 2">ATCC 51369</strain>
    </source>
</reference>
<evidence type="ECO:0000313" key="2">
    <source>
        <dbReference type="Proteomes" id="UP001319861"/>
    </source>
</evidence>
<dbReference type="EMBL" id="AP024525">
    <property type="protein sequence ID" value="BCT76204.1"/>
    <property type="molecule type" value="Genomic_DNA"/>
</dbReference>
<gene>
    <name evidence="1" type="ORF">SCMU_20460</name>
</gene>
<dbReference type="Pfam" id="PF12686">
    <property type="entry name" value="DUF3800"/>
    <property type="match status" value="1"/>
</dbReference>
<dbReference type="InterPro" id="IPR024524">
    <property type="entry name" value="DUF3800"/>
</dbReference>
<protein>
    <recommendedName>
        <fullName evidence="3">DUF3800 domain-containing protein</fullName>
    </recommendedName>
</protein>
<organism evidence="1 2">
    <name type="scientific">Sinomonas cyclohexanicum</name>
    <name type="common">Corynebacterium cyclohexanicum</name>
    <dbReference type="NCBI Taxonomy" id="322009"/>
    <lineage>
        <taxon>Bacteria</taxon>
        <taxon>Bacillati</taxon>
        <taxon>Actinomycetota</taxon>
        <taxon>Actinomycetes</taxon>
        <taxon>Micrococcales</taxon>
        <taxon>Micrococcaceae</taxon>
        <taxon>Sinomonas</taxon>
    </lineage>
</organism>
<dbReference type="Proteomes" id="UP001319861">
    <property type="component" value="Chromosome"/>
</dbReference>
<keyword evidence="2" id="KW-1185">Reference proteome</keyword>
<proteinExistence type="predicted"/>
<name>A0ABN6FHS7_SINCY</name>
<accession>A0ABN6FHS7</accession>
<sequence>MLLAFIDESARGQQYYYMGALIVGTSEALAIERSFNKIGDLAAKQVRGLHPTTEFHAYELFHGEGAWERVPVSLRVRLSRLLVKSIEDSGAKFIFRGIDIHAVRRKYVRPHEPHDLALCHALESVQRVITSDFTPSEHALVLADEHHSAPDSRSRFRSMKIDALSGFTNVQLSNLLDTIYFGPSDHSRLLQAADIATFFTNRYLTVTENHKNAVKVMAEIEKRLKSVTRYRYIWAPT</sequence>